<dbReference type="CDD" id="cd03225">
    <property type="entry name" value="ABC_cobalt_CbiO_domain1"/>
    <property type="match status" value="2"/>
</dbReference>
<name>A0A1H9Y697_9GAMM</name>
<keyword evidence="6" id="KW-1185">Reference proteome</keyword>
<dbReference type="OrthoDB" id="9802264at2"/>
<sequence length="610" mass="68063">MTNNQLNFLKSDNSPYVIASLKDITIKCLINNRIIVSNINWEIKAGEKWLIIGPSGSGKSTLLHLLIGLMPHVMNAEVSGVIETFGQSNLTRPIIEIANKVGWINQDPFTSVCLPIVEQEIAMILENKGVPPAEIEQKVVQELESVGLLSLRYRQTNTLSGGECQRIALAAILAGEPSLILYDEPTAMLDTRSIVYIRDILQYSLNDKTQGTILVEHRLDELSSNGGLNHLPENLLVLSEQGTILALGKTDEVLIEHAQDFHQKGIWLPLEFELFAHTGYLGGLNEKDNLSFLKELSKQEHISTQQEKITEKHLANKLILSNSTSIAPEITLSVDQLTIHRLLDDISYSNQLVNDKHAILTDAQKTSLKMPITILKNLTFTAYKGERIALFANNGAGKSTLLLALAGLLKKQRDVLIEGSVNTNSVGMIFQNPEYQFLANTVREEIAYGIPSGHDELVDNQLRKYRLMHCASNNPYKLSGGEKRRLSIAAMTIHDKEVLLADEPTFGLDRRDTFNTMSALCELTKSNKTLLFSSHDLRLIATYATRMLIISNGVIIADGTPFEILSDESRCLSLGIIRPPLIQYLMSHYSNEEVMTILLTLEYKSYAKYR</sequence>
<dbReference type="PROSITE" id="PS50893">
    <property type="entry name" value="ABC_TRANSPORTER_2"/>
    <property type="match status" value="2"/>
</dbReference>
<dbReference type="EMBL" id="FOHV01000001">
    <property type="protein sequence ID" value="SES64332.1"/>
    <property type="molecule type" value="Genomic_DNA"/>
</dbReference>
<dbReference type="GO" id="GO:0016887">
    <property type="term" value="F:ATP hydrolysis activity"/>
    <property type="evidence" value="ECO:0007669"/>
    <property type="project" value="InterPro"/>
</dbReference>
<evidence type="ECO:0000313" key="6">
    <source>
        <dbReference type="Proteomes" id="UP000242642"/>
    </source>
</evidence>
<evidence type="ECO:0000313" key="5">
    <source>
        <dbReference type="EMBL" id="SES64332.1"/>
    </source>
</evidence>
<keyword evidence="1" id="KW-0813">Transport</keyword>
<dbReference type="InterPro" id="IPR050095">
    <property type="entry name" value="ECF_ABC_transporter_ATP-bd"/>
</dbReference>
<dbReference type="Pfam" id="PF00005">
    <property type="entry name" value="ABC_tran"/>
    <property type="match status" value="2"/>
</dbReference>
<keyword evidence="3" id="KW-0067">ATP-binding</keyword>
<dbReference type="SMART" id="SM00382">
    <property type="entry name" value="AAA"/>
    <property type="match status" value="2"/>
</dbReference>
<protein>
    <submittedName>
        <fullName evidence="5">ABC-type glutathione transport system ATPase component, contains duplicated ATPase domain</fullName>
    </submittedName>
</protein>
<evidence type="ECO:0000256" key="2">
    <source>
        <dbReference type="ARBA" id="ARBA00022741"/>
    </source>
</evidence>
<dbReference type="GO" id="GO:0042626">
    <property type="term" value="F:ATPase-coupled transmembrane transporter activity"/>
    <property type="evidence" value="ECO:0007669"/>
    <property type="project" value="TreeGrafter"/>
</dbReference>
<dbReference type="PROSITE" id="PS00211">
    <property type="entry name" value="ABC_TRANSPORTER_1"/>
    <property type="match status" value="2"/>
</dbReference>
<dbReference type="AlphaFoldDB" id="A0A1H9Y697"/>
<reference evidence="6" key="1">
    <citation type="submission" date="2016-10" db="EMBL/GenBank/DDBJ databases">
        <authorList>
            <person name="Varghese N."/>
            <person name="Submissions S."/>
        </authorList>
    </citation>
    <scope>NUCLEOTIDE SEQUENCE [LARGE SCALE GENOMIC DNA]</scope>
    <source>
        <strain evidence="6">DSM 18579</strain>
    </source>
</reference>
<dbReference type="GO" id="GO:0005524">
    <property type="term" value="F:ATP binding"/>
    <property type="evidence" value="ECO:0007669"/>
    <property type="project" value="UniProtKB-KW"/>
</dbReference>
<evidence type="ECO:0000256" key="1">
    <source>
        <dbReference type="ARBA" id="ARBA00022448"/>
    </source>
</evidence>
<dbReference type="Gene3D" id="3.40.50.300">
    <property type="entry name" value="P-loop containing nucleotide triphosphate hydrolases"/>
    <property type="match status" value="2"/>
</dbReference>
<dbReference type="RefSeq" id="WP_093316540.1">
    <property type="nucleotide sequence ID" value="NZ_FOHV01000001.1"/>
</dbReference>
<proteinExistence type="predicted"/>
<evidence type="ECO:0000259" key="4">
    <source>
        <dbReference type="PROSITE" id="PS50893"/>
    </source>
</evidence>
<dbReference type="GO" id="GO:0043190">
    <property type="term" value="C:ATP-binding cassette (ABC) transporter complex"/>
    <property type="evidence" value="ECO:0007669"/>
    <property type="project" value="TreeGrafter"/>
</dbReference>
<dbReference type="PANTHER" id="PTHR43553">
    <property type="entry name" value="HEAVY METAL TRANSPORTER"/>
    <property type="match status" value="1"/>
</dbReference>
<gene>
    <name evidence="5" type="ORF">SAMN02583745_00079</name>
</gene>
<accession>A0A1H9Y697</accession>
<dbReference type="InterPro" id="IPR027417">
    <property type="entry name" value="P-loop_NTPase"/>
</dbReference>
<dbReference type="STRING" id="1123402.SAMN02583745_00079"/>
<dbReference type="SUPFAM" id="SSF52540">
    <property type="entry name" value="P-loop containing nucleoside triphosphate hydrolases"/>
    <property type="match status" value="2"/>
</dbReference>
<dbReference type="InterPro" id="IPR017871">
    <property type="entry name" value="ABC_transporter-like_CS"/>
</dbReference>
<dbReference type="InterPro" id="IPR003593">
    <property type="entry name" value="AAA+_ATPase"/>
</dbReference>
<organism evidence="5 6">
    <name type="scientific">Thorsellia anophelis DSM 18579</name>
    <dbReference type="NCBI Taxonomy" id="1123402"/>
    <lineage>
        <taxon>Bacteria</taxon>
        <taxon>Pseudomonadati</taxon>
        <taxon>Pseudomonadota</taxon>
        <taxon>Gammaproteobacteria</taxon>
        <taxon>Enterobacterales</taxon>
        <taxon>Thorselliaceae</taxon>
        <taxon>Thorsellia</taxon>
    </lineage>
</organism>
<evidence type="ECO:0000256" key="3">
    <source>
        <dbReference type="ARBA" id="ARBA00022840"/>
    </source>
</evidence>
<dbReference type="InterPro" id="IPR003439">
    <property type="entry name" value="ABC_transporter-like_ATP-bd"/>
</dbReference>
<dbReference type="InterPro" id="IPR015856">
    <property type="entry name" value="ABC_transpr_CbiO/EcfA_su"/>
</dbReference>
<feature type="domain" description="ABC transporter" evidence="4">
    <location>
        <begin position="358"/>
        <end position="577"/>
    </location>
</feature>
<keyword evidence="2" id="KW-0547">Nucleotide-binding</keyword>
<dbReference type="Proteomes" id="UP000242642">
    <property type="component" value="Unassembled WGS sequence"/>
</dbReference>
<feature type="domain" description="ABC transporter" evidence="4">
    <location>
        <begin position="19"/>
        <end position="266"/>
    </location>
</feature>